<dbReference type="AlphaFoldDB" id="A0A382CR40"/>
<feature type="transmembrane region" description="Helical" evidence="1">
    <location>
        <begin position="16"/>
        <end position="36"/>
    </location>
</feature>
<keyword evidence="1" id="KW-0472">Membrane</keyword>
<proteinExistence type="predicted"/>
<feature type="non-terminal residue" evidence="2">
    <location>
        <position position="44"/>
    </location>
</feature>
<keyword evidence="1" id="KW-0812">Transmembrane</keyword>
<reference evidence="2" key="1">
    <citation type="submission" date="2018-05" db="EMBL/GenBank/DDBJ databases">
        <authorList>
            <person name="Lanie J.A."/>
            <person name="Ng W.-L."/>
            <person name="Kazmierczak K.M."/>
            <person name="Andrzejewski T.M."/>
            <person name="Davidsen T.M."/>
            <person name="Wayne K.J."/>
            <person name="Tettelin H."/>
            <person name="Glass J.I."/>
            <person name="Rusch D."/>
            <person name="Podicherti R."/>
            <person name="Tsui H.-C.T."/>
            <person name="Winkler M.E."/>
        </authorList>
    </citation>
    <scope>NUCLEOTIDE SEQUENCE</scope>
</reference>
<evidence type="ECO:0000256" key="1">
    <source>
        <dbReference type="SAM" id="Phobius"/>
    </source>
</evidence>
<feature type="non-terminal residue" evidence="2">
    <location>
        <position position="1"/>
    </location>
</feature>
<dbReference type="EMBL" id="UINC01035717">
    <property type="protein sequence ID" value="SVB28565.1"/>
    <property type="molecule type" value="Genomic_DNA"/>
</dbReference>
<protein>
    <submittedName>
        <fullName evidence="2">Uncharacterized protein</fullName>
    </submittedName>
</protein>
<name>A0A382CR40_9ZZZZ</name>
<accession>A0A382CR40</accession>
<keyword evidence="1" id="KW-1133">Transmembrane helix</keyword>
<evidence type="ECO:0000313" key="2">
    <source>
        <dbReference type="EMBL" id="SVB28565.1"/>
    </source>
</evidence>
<gene>
    <name evidence="2" type="ORF">METZ01_LOCUS181419</name>
</gene>
<organism evidence="2">
    <name type="scientific">marine metagenome</name>
    <dbReference type="NCBI Taxonomy" id="408172"/>
    <lineage>
        <taxon>unclassified sequences</taxon>
        <taxon>metagenomes</taxon>
        <taxon>ecological metagenomes</taxon>
    </lineage>
</organism>
<sequence>VIIPGLDGDGVEGRTILGGFVAIVIVGLIRGFSVMLRRFFNFTA</sequence>